<feature type="compositionally biased region" description="Polar residues" evidence="1">
    <location>
        <begin position="2076"/>
        <end position="2088"/>
    </location>
</feature>
<dbReference type="InterPro" id="IPR013783">
    <property type="entry name" value="Ig-like_fold"/>
</dbReference>
<dbReference type="NCBIfam" id="TIGR04183">
    <property type="entry name" value="Por_Secre_tail"/>
    <property type="match status" value="1"/>
</dbReference>
<dbReference type="SUPFAM" id="SSF51126">
    <property type="entry name" value="Pectin lyase-like"/>
    <property type="match status" value="1"/>
</dbReference>
<evidence type="ECO:0000259" key="2">
    <source>
        <dbReference type="Pfam" id="PF13229"/>
    </source>
</evidence>
<organism evidence="4 5">
    <name type="scientific">Algoriphagus halophilus</name>
    <dbReference type="NCBI Taxonomy" id="226505"/>
    <lineage>
        <taxon>Bacteria</taxon>
        <taxon>Pseudomonadati</taxon>
        <taxon>Bacteroidota</taxon>
        <taxon>Cytophagia</taxon>
        <taxon>Cytophagales</taxon>
        <taxon>Cyclobacteriaceae</taxon>
        <taxon>Algoriphagus</taxon>
    </lineage>
</organism>
<dbReference type="InterPro" id="IPR006626">
    <property type="entry name" value="PbH1"/>
</dbReference>
<dbReference type="PANTHER" id="PTHR36453:SF1">
    <property type="entry name" value="RIGHT HANDED BETA HELIX DOMAIN-CONTAINING PROTEIN"/>
    <property type="match status" value="1"/>
</dbReference>
<reference evidence="5" key="1">
    <citation type="submission" date="2016-11" db="EMBL/GenBank/DDBJ databases">
        <authorList>
            <person name="Varghese N."/>
            <person name="Submissions S."/>
        </authorList>
    </citation>
    <scope>NUCLEOTIDE SEQUENCE [LARGE SCALE GENOMIC DNA]</scope>
    <source>
        <strain evidence="5">DSM 15292</strain>
    </source>
</reference>
<evidence type="ECO:0000256" key="1">
    <source>
        <dbReference type="SAM" id="MobiDB-lite"/>
    </source>
</evidence>
<dbReference type="InterPro" id="IPR039448">
    <property type="entry name" value="Beta_helix"/>
</dbReference>
<dbReference type="Pfam" id="PF17957">
    <property type="entry name" value="Big_7"/>
    <property type="match status" value="13"/>
</dbReference>
<evidence type="ECO:0000313" key="5">
    <source>
        <dbReference type="Proteomes" id="UP000185221"/>
    </source>
</evidence>
<feature type="region of interest" description="Disordered" evidence="1">
    <location>
        <begin position="2058"/>
        <end position="2088"/>
    </location>
</feature>
<sequence>MSFFNILTKVFLIPPKNKHLCQLIKLLIFIFIVNIPSISYATDYYFSSSKGDDSRSITEAQNPETPWKTIDKLNAISSALKGGDRVLFAAGEVFYGTINVVRGGEVGNPIVYTSYGLGPAAQITSLETISEWRSLGGGLYEASLPNLQSSVIQILEIDNTPQEIGRTPNSFSESPFFEIQNVLGTNSISGEGSFGDLTGAEVVIRKNNWIIDRHPISSSSGNTINFESINTAYTVKSGYGYFVQNHVSTLDSFGEWAYNPTLKTVTVFLGAKKPSTFKIKVANKDNLVTNNRYIQNITFSNLHFKGSNKSIFSLKNSGNFKIEASIMESAGDNAVYVEEVPDLTLSKNTIKNNLNGGLFVYYGSPRVQVTNNLFENSMPYQGMGKSSDLTGIALYIASDSDNSLIEKNQIINTSYNGIHFGGDYTIVKNNFIERFCVFKQDGGGIYTNADGQTNRNNTGREIVGNIILNGLGNIDGNEEKLFLANGIYLDDMAAGLKVYKNTISNINGNGIFLHNNNNVEVSDNLFYKIPTQILASHDPIGTPIRDIIVKENQLSRIYDNELVMDFNSIDYDVAQFGQVDNNYFLDPYHTNFFFYSREPSDGQIGQTRNLKNWGDAFGYDLNSKQPRFNLDRYEILTQDPIKSSTFDANIDFVAGTYGGTGQWIPDGIEGGSLSLQPNPGGDVLSYLQIGPVEVGDQILIEFDSKSVEENKEVILFLEKTFDQDQVGSLRFFATTTESERIQIGFIAEVATPNESIVIKIPDPSEPVIFDNIEISKVTTRELNILEYVYFNYNNSDEEVTYPLSGIYRNAKNEFFFQKVTIPPYESVLLVRLELDLPDLPESSIEISITDPAPNTVFYNGDNIDIKTQITDPNGTLSKVYFYQGDSLLTRIYQPPFQYTWPDPAPGPYNLKAVAYDILGRTSESEIVPVSVLEETLQNQPPTVEIITPSNNQSIDLGQDVLISTFPQDADGTVDRVEIYEGNNLLGTINSSPYEITWTPSSINSYTLYAKAFDTEGAEGQSGNITVNITEPPSANLPPTVEITDPLEDQFKIFGQDILIQTNPFDPENKIQRVDFYSGTDLIGTSESAPFSFNWTNAEAKDHALKSIIYDEQGANSESSVVNIHVIDTSLVDFPPIVELVQPIKETILNSGALIEIAAEIQDPQNNLDRVEIYSNGNLIGTIFANPFELDWTADVQPGTYLLYAIAYDTNGGSNQSKSVIVHIIPPSEENLPPTITISQPITGDDYHYAQKILVKTNPYDPENDLKKVDIYIDGELVDVIGAEPYNYEWTKIPIGTHELYAVATDNDGQSTSSELVEITVSNYAPSISIENPLDGQTFTKGEDVLIQTNPIDPENEIEHVEFFYNEQIFGIAFEAPYELNWESPPPGTYTLKTKVFDVYGLTAESSRPVITVLDNQPPSITIEEPVDGQKFSLGEDILIKTNPIDPEGDIDHVEFFYNEQIFAIVTEAPYEYNWVSPPAGTYTLKTKVFDGEGLTAESSRPVITVQNNQPPTITIEEPVDGQIFSLGENILIRTNPIDPEGDIDHVEFFYNEQIFAIVTEAPYEYNWVSPPAGTYTLKAKVFDGGGLTAESSRPTIVVNQPPIISFISPNEGQKFFYNESILFKLAASDPENGLQKVELYSDGELIAVIVERSLEFNWTDATPGFHRIEAVVYDQEGLTSKSEINIQVLENQPPSITIEEPLDGQTFNLGEDILIRTNPIDPEGEIDHVEFFYNEQIFAIVTEAPYEFNWESPPAGTYTLKTKVFDGGGLTAESTRPVVTVLDNQPPTITIEEPVDGQTFNLGEDILIRTNPVDPEGDIDHVEFFYNEQIFAIVTEAPYEFNWESPPAGTYTLKTKVFDGGGLTAESTRPVVTVLDNQPPTITIEEPVDGQTFNLGEDILIRTNPVDPEGDIDHVEFFYNEQIFAIVTEAPYEFNWESPPAGTYTLKTKVFDGGGLTAESTRPTVTVINNLPPSISIISPTDGQVFKEGDNVLIQTNPIDPEGDIDHVEFFYNEQIFAIAFEPPYEFNWISPPPGTYTLKTKVFDGGGLTAESSRPVITVTPKNNGNNGNGGKRLGNQSTDSDSPFEINSSDIAQKTVALPNPAINEVRIRYENRFLPLNAIIRVFDMNGKEIKAKIRDQSDYQVTLDISSLAPGNYVIVLHHSNGIIESKKIIKL</sequence>
<accession>A0A1N6EC66</accession>
<gene>
    <name evidence="4" type="ORF">SAMN05444394_1959</name>
</gene>
<protein>
    <submittedName>
        <fullName evidence="4">Por secretion system C-terminal sorting domain-containing protein</fullName>
    </submittedName>
</protein>
<keyword evidence="5" id="KW-1185">Reference proteome</keyword>
<dbReference type="Gene3D" id="2.160.20.10">
    <property type="entry name" value="Single-stranded right-handed beta-helix, Pectin lyase-like"/>
    <property type="match status" value="2"/>
</dbReference>
<dbReference type="InterPro" id="IPR011050">
    <property type="entry name" value="Pectin_lyase_fold/virulence"/>
</dbReference>
<dbReference type="Pfam" id="PF18962">
    <property type="entry name" value="Por_Secre_tail"/>
    <property type="match status" value="1"/>
</dbReference>
<dbReference type="STRING" id="226505.SAMN05444394_1959"/>
<evidence type="ECO:0000259" key="3">
    <source>
        <dbReference type="Pfam" id="PF18962"/>
    </source>
</evidence>
<dbReference type="EMBL" id="FSRC01000001">
    <property type="protein sequence ID" value="SIN80561.1"/>
    <property type="molecule type" value="Genomic_DNA"/>
</dbReference>
<evidence type="ECO:0000313" key="4">
    <source>
        <dbReference type="EMBL" id="SIN80561.1"/>
    </source>
</evidence>
<proteinExistence type="predicted"/>
<dbReference type="Pfam" id="PF13229">
    <property type="entry name" value="Beta_helix"/>
    <property type="match status" value="2"/>
</dbReference>
<dbReference type="Gene3D" id="2.60.40.10">
    <property type="entry name" value="Immunoglobulins"/>
    <property type="match status" value="13"/>
</dbReference>
<dbReference type="Proteomes" id="UP000185221">
    <property type="component" value="Unassembled WGS sequence"/>
</dbReference>
<feature type="domain" description="Secretion system C-terminal sorting" evidence="3">
    <location>
        <begin position="2101"/>
        <end position="2174"/>
    </location>
</feature>
<dbReference type="SMART" id="SM00710">
    <property type="entry name" value="PbH1"/>
    <property type="match status" value="6"/>
</dbReference>
<dbReference type="InterPro" id="IPR012334">
    <property type="entry name" value="Pectin_lyas_fold"/>
</dbReference>
<dbReference type="InterPro" id="IPR026444">
    <property type="entry name" value="Secre_tail"/>
</dbReference>
<dbReference type="PANTHER" id="PTHR36453">
    <property type="entry name" value="SECRETED PROTEIN-RELATED"/>
    <property type="match status" value="1"/>
</dbReference>
<feature type="domain" description="Right handed beta helix" evidence="2">
    <location>
        <begin position="292"/>
        <end position="379"/>
    </location>
</feature>
<name>A0A1N6EC66_9BACT</name>
<feature type="domain" description="Right handed beta helix" evidence="2">
    <location>
        <begin position="397"/>
        <end position="534"/>
    </location>
</feature>